<dbReference type="PIRSF" id="PIRSF000097">
    <property type="entry name" value="AKR"/>
    <property type="match status" value="1"/>
</dbReference>
<feature type="site" description="Lowers pKa of active site Tyr" evidence="6">
    <location>
        <position position="97"/>
    </location>
</feature>
<comment type="similarity">
    <text evidence="1">Belongs to the aldo/keto reductase family.</text>
</comment>
<dbReference type="PRINTS" id="PR00069">
    <property type="entry name" value="ALDKETRDTASE"/>
</dbReference>
<evidence type="ECO:0000256" key="6">
    <source>
        <dbReference type="PIRSR" id="PIRSR000097-3"/>
    </source>
</evidence>
<evidence type="ECO:0000256" key="1">
    <source>
        <dbReference type="ARBA" id="ARBA00007905"/>
    </source>
</evidence>
<name>A0A7S4KF74_9EUKA</name>
<evidence type="ECO:0000256" key="5">
    <source>
        <dbReference type="PIRSR" id="PIRSR000097-2"/>
    </source>
</evidence>
<proteinExistence type="inferred from homology"/>
<dbReference type="Gene3D" id="3.20.20.100">
    <property type="entry name" value="NADP-dependent oxidoreductase domain"/>
    <property type="match status" value="1"/>
</dbReference>
<dbReference type="SUPFAM" id="SSF51430">
    <property type="entry name" value="NAD(P)-linked oxidoreductase"/>
    <property type="match status" value="1"/>
</dbReference>
<gene>
    <name evidence="8" type="ORF">NAES01612_LOCUS6051</name>
</gene>
<dbReference type="EMBL" id="HBKR01009095">
    <property type="protein sequence ID" value="CAE2293117.1"/>
    <property type="molecule type" value="Transcribed_RNA"/>
</dbReference>
<reference evidence="8" key="1">
    <citation type="submission" date="2021-01" db="EMBL/GenBank/DDBJ databases">
        <authorList>
            <person name="Corre E."/>
            <person name="Pelletier E."/>
            <person name="Niang G."/>
            <person name="Scheremetjew M."/>
            <person name="Finn R."/>
            <person name="Kale V."/>
            <person name="Holt S."/>
            <person name="Cochrane G."/>
            <person name="Meng A."/>
            <person name="Brown T."/>
            <person name="Cohen L."/>
        </authorList>
    </citation>
    <scope>NUCLEOTIDE SEQUENCE</scope>
    <source>
        <strain evidence="8">SoJaBio B1-5/56/2</strain>
    </source>
</reference>
<feature type="binding site" evidence="5">
    <location>
        <position position="128"/>
    </location>
    <ligand>
        <name>substrate</name>
    </ligand>
</feature>
<dbReference type="GO" id="GO:0016616">
    <property type="term" value="F:oxidoreductase activity, acting on the CH-OH group of donors, NAD or NADP as acceptor"/>
    <property type="evidence" value="ECO:0007669"/>
    <property type="project" value="UniProtKB-ARBA"/>
</dbReference>
<evidence type="ECO:0000256" key="3">
    <source>
        <dbReference type="ARBA" id="ARBA00023002"/>
    </source>
</evidence>
<dbReference type="PANTHER" id="PTHR43827">
    <property type="entry name" value="2,5-DIKETO-D-GLUCONIC ACID REDUCTASE"/>
    <property type="match status" value="1"/>
</dbReference>
<organism evidence="8">
    <name type="scientific">Paramoeba aestuarina</name>
    <dbReference type="NCBI Taxonomy" id="180227"/>
    <lineage>
        <taxon>Eukaryota</taxon>
        <taxon>Amoebozoa</taxon>
        <taxon>Discosea</taxon>
        <taxon>Flabellinia</taxon>
        <taxon>Dactylopodida</taxon>
        <taxon>Paramoebidae</taxon>
        <taxon>Paramoeba</taxon>
    </lineage>
</organism>
<dbReference type="InterPro" id="IPR036812">
    <property type="entry name" value="NAD(P)_OxRdtase_dom_sf"/>
</dbReference>
<dbReference type="PROSITE" id="PS00062">
    <property type="entry name" value="ALDOKETO_REDUCTASE_2"/>
    <property type="match status" value="1"/>
</dbReference>
<keyword evidence="2" id="KW-0521">NADP</keyword>
<feature type="domain" description="NADP-dependent oxidoreductase" evidence="7">
    <location>
        <begin position="51"/>
        <end position="284"/>
    </location>
</feature>
<dbReference type="FunFam" id="3.20.20.100:FF:000002">
    <property type="entry name" value="2,5-diketo-D-gluconic acid reductase A"/>
    <property type="match status" value="1"/>
</dbReference>
<sequence>MAGEERTGKPSFPSQISLDSKVVLANGVEMPIFGCGLSFQQSGLSRSQINQATYDTVTRSLQNGIRLFDIASHYGNEAALGKALQSVPRSKVFITTKLWPGDYHCALTQFDNQLQTLGTDYIDLYLLHWPGAGTTRQSAAAGRRKVWKDMNSLYEQGKARAIGVSNFLEQHLEDILPPNPGTIPHVNQIEFNPGQHPIQLYDFCQKNNIQVEGYCPLGKGEMLRHPGVKKIAKKYNKSPAQALLRWSLQRGVVTIPRASSESHLLENLQIFDFELDNDDFKTMSNMHQDLRVTWNPTGVA</sequence>
<feature type="active site" description="Proton donor" evidence="4">
    <location>
        <position position="74"/>
    </location>
</feature>
<dbReference type="InterPro" id="IPR018170">
    <property type="entry name" value="Aldo/ket_reductase_CS"/>
</dbReference>
<evidence type="ECO:0000259" key="7">
    <source>
        <dbReference type="Pfam" id="PF00248"/>
    </source>
</evidence>
<evidence type="ECO:0000256" key="4">
    <source>
        <dbReference type="PIRSR" id="PIRSR000097-1"/>
    </source>
</evidence>
<dbReference type="InterPro" id="IPR020471">
    <property type="entry name" value="AKR"/>
</dbReference>
<dbReference type="PANTHER" id="PTHR43827:SF3">
    <property type="entry name" value="NADP-DEPENDENT OXIDOREDUCTASE DOMAIN-CONTAINING PROTEIN"/>
    <property type="match status" value="1"/>
</dbReference>
<keyword evidence="3" id="KW-0560">Oxidoreductase</keyword>
<evidence type="ECO:0000256" key="2">
    <source>
        <dbReference type="ARBA" id="ARBA00022857"/>
    </source>
</evidence>
<protein>
    <recommendedName>
        <fullName evidence="7">NADP-dependent oxidoreductase domain-containing protein</fullName>
    </recommendedName>
</protein>
<dbReference type="InterPro" id="IPR023210">
    <property type="entry name" value="NADP_OxRdtase_dom"/>
</dbReference>
<dbReference type="AlphaFoldDB" id="A0A7S4KF74"/>
<evidence type="ECO:0000313" key="8">
    <source>
        <dbReference type="EMBL" id="CAE2293117.1"/>
    </source>
</evidence>
<dbReference type="Pfam" id="PF00248">
    <property type="entry name" value="Aldo_ket_red"/>
    <property type="match status" value="1"/>
</dbReference>
<accession>A0A7S4KF74</accession>